<evidence type="ECO:0000256" key="3">
    <source>
        <dbReference type="ARBA" id="ARBA00022475"/>
    </source>
</evidence>
<feature type="transmembrane region" description="Helical" evidence="10">
    <location>
        <begin position="267"/>
        <end position="286"/>
    </location>
</feature>
<dbReference type="GO" id="GO:0005886">
    <property type="term" value="C:plasma membrane"/>
    <property type="evidence" value="ECO:0007669"/>
    <property type="project" value="UniProtKB-SubCell"/>
</dbReference>
<dbReference type="SMART" id="SM00382">
    <property type="entry name" value="AAA"/>
    <property type="match status" value="1"/>
</dbReference>
<sequence>MSTDTRPAQDEALPGLVSSQGSTWSTLRRGLALSPELTRGIWVTLALAGLMTLGRVVIPVAVQQVTDHGFGAPGGVDTGYVWRLVAVCAVVVLLTAWCGYLVNVRLFTASESGLATLRTTAFRHIHDLSMLTQSSQRRGAMTSRVTSDVDTISQFAQFGGIILVVSTGQILVSLLLMAFYSPVLLLVVLVSFVPLFVAVTRLQRVLGRAYLAVRERVGDMLAAISESIGGAETIRAHHVQDRTAARIDGAVEAHRSAAVRAHVRSSLAFGVGQFFTGLTLATVLAVGTWLAVHGHLTLGELLAFLFLVNLFTQPVQQATEILNELQNAVAGWRRVLDVVETPADIADPGEDGEVLPRGPVAVELSDVGFAYPGGPPVLTDVSWRVEPRSRVAVVGETGSGKSTLAKLLTRLVDPSSGEVRLDGVELSRVRFSSLRERVVLVPQEGFLFDADLATNIRLGAPGASDARIQAAVDDLGLGPWLSGLPAGLASQVGPRGESLSAGERQLVAIVRAYLADPDLLVLDEATSAVDPATEVRIQDALDRLLEGRTSVTIAHRLSTAEAADEVVVVDAGRIVERGPHRDLVGAGGTYSALHASWAAQQQH</sequence>
<evidence type="ECO:0000256" key="10">
    <source>
        <dbReference type="SAM" id="Phobius"/>
    </source>
</evidence>
<feature type="transmembrane region" description="Helical" evidence="10">
    <location>
        <begin position="183"/>
        <end position="202"/>
    </location>
</feature>
<evidence type="ECO:0000256" key="2">
    <source>
        <dbReference type="ARBA" id="ARBA00022448"/>
    </source>
</evidence>
<feature type="domain" description="ABC transmembrane type-1" evidence="12">
    <location>
        <begin position="42"/>
        <end position="327"/>
    </location>
</feature>
<gene>
    <name evidence="13" type="ORF">AWH69_12600</name>
</gene>
<feature type="transmembrane region" description="Helical" evidence="10">
    <location>
        <begin position="155"/>
        <end position="177"/>
    </location>
</feature>
<dbReference type="GO" id="GO:0016887">
    <property type="term" value="F:ATP hydrolysis activity"/>
    <property type="evidence" value="ECO:0007669"/>
    <property type="project" value="InterPro"/>
</dbReference>
<evidence type="ECO:0000256" key="5">
    <source>
        <dbReference type="ARBA" id="ARBA00022692"/>
    </source>
</evidence>
<accession>A0A176QC19</accession>
<dbReference type="PANTHER" id="PTHR43394">
    <property type="entry name" value="ATP-DEPENDENT PERMEASE MDL1, MITOCHONDRIAL"/>
    <property type="match status" value="1"/>
</dbReference>
<keyword evidence="8 10" id="KW-1133">Transmembrane helix</keyword>
<dbReference type="InterPro" id="IPR011527">
    <property type="entry name" value="ABC1_TM_dom"/>
</dbReference>
<keyword evidence="3" id="KW-1003">Cell membrane</keyword>
<dbReference type="RefSeq" id="WP_068276140.1">
    <property type="nucleotide sequence ID" value="NZ_LQZG01000003.1"/>
</dbReference>
<evidence type="ECO:0000256" key="1">
    <source>
        <dbReference type="ARBA" id="ARBA00004651"/>
    </source>
</evidence>
<reference evidence="13 14" key="1">
    <citation type="submission" date="2016-01" db="EMBL/GenBank/DDBJ databases">
        <title>Janibacter melonis strain CD11_4 genome sequencing and assembly.</title>
        <authorList>
            <person name="Nair G.R."/>
            <person name="Kaur G."/>
            <person name="Chander A.M."/>
            <person name="Mayilraj S."/>
        </authorList>
    </citation>
    <scope>NUCLEOTIDE SEQUENCE [LARGE SCALE GENOMIC DNA]</scope>
    <source>
        <strain evidence="13 14">CD11-4</strain>
    </source>
</reference>
<evidence type="ECO:0000256" key="7">
    <source>
        <dbReference type="ARBA" id="ARBA00022840"/>
    </source>
</evidence>
<dbReference type="PANTHER" id="PTHR43394:SF1">
    <property type="entry name" value="ATP-BINDING CASSETTE SUB-FAMILY B MEMBER 10, MITOCHONDRIAL"/>
    <property type="match status" value="1"/>
</dbReference>
<keyword evidence="2" id="KW-0813">Transport</keyword>
<feature type="transmembrane region" description="Helical" evidence="10">
    <location>
        <begin position="80"/>
        <end position="102"/>
    </location>
</feature>
<feature type="transmembrane region" description="Helical" evidence="10">
    <location>
        <begin position="37"/>
        <end position="60"/>
    </location>
</feature>
<comment type="subcellular location">
    <subcellularLocation>
        <location evidence="1">Cell membrane</location>
        <topology evidence="1">Multi-pass membrane protein</topology>
    </subcellularLocation>
</comment>
<evidence type="ECO:0000259" key="11">
    <source>
        <dbReference type="PROSITE" id="PS50893"/>
    </source>
</evidence>
<evidence type="ECO:0000313" key="13">
    <source>
        <dbReference type="EMBL" id="OAB87184.1"/>
    </source>
</evidence>
<proteinExistence type="predicted"/>
<organism evidence="13 14">
    <name type="scientific">Janibacter melonis</name>
    <dbReference type="NCBI Taxonomy" id="262209"/>
    <lineage>
        <taxon>Bacteria</taxon>
        <taxon>Bacillati</taxon>
        <taxon>Actinomycetota</taxon>
        <taxon>Actinomycetes</taxon>
        <taxon>Micrococcales</taxon>
        <taxon>Intrasporangiaceae</taxon>
        <taxon>Janibacter</taxon>
    </lineage>
</organism>
<dbReference type="InterPro" id="IPR017871">
    <property type="entry name" value="ABC_transporter-like_CS"/>
</dbReference>
<keyword evidence="4" id="KW-0997">Cell inner membrane</keyword>
<evidence type="ECO:0000313" key="14">
    <source>
        <dbReference type="Proteomes" id="UP000076976"/>
    </source>
</evidence>
<evidence type="ECO:0000259" key="12">
    <source>
        <dbReference type="PROSITE" id="PS50929"/>
    </source>
</evidence>
<keyword evidence="9 10" id="KW-0472">Membrane</keyword>
<name>A0A176QC19_9MICO</name>
<dbReference type="FunFam" id="3.40.50.300:FF:001001">
    <property type="entry name" value="Multidrug ABC transporter ATP-binding protein"/>
    <property type="match status" value="1"/>
</dbReference>
<evidence type="ECO:0000256" key="9">
    <source>
        <dbReference type="ARBA" id="ARBA00023136"/>
    </source>
</evidence>
<keyword evidence="6" id="KW-0547">Nucleotide-binding</keyword>
<dbReference type="Gene3D" id="3.40.50.300">
    <property type="entry name" value="P-loop containing nucleotide triphosphate hydrolases"/>
    <property type="match status" value="1"/>
</dbReference>
<dbReference type="GO" id="GO:0015421">
    <property type="term" value="F:ABC-type oligopeptide transporter activity"/>
    <property type="evidence" value="ECO:0007669"/>
    <property type="project" value="TreeGrafter"/>
</dbReference>
<dbReference type="InterPro" id="IPR003439">
    <property type="entry name" value="ABC_transporter-like_ATP-bd"/>
</dbReference>
<evidence type="ECO:0000256" key="4">
    <source>
        <dbReference type="ARBA" id="ARBA00022519"/>
    </source>
</evidence>
<dbReference type="Pfam" id="PF00664">
    <property type="entry name" value="ABC_membrane"/>
    <property type="match status" value="1"/>
</dbReference>
<dbReference type="Gene3D" id="1.20.1560.10">
    <property type="entry name" value="ABC transporter type 1, transmembrane domain"/>
    <property type="match status" value="1"/>
</dbReference>
<dbReference type="InterPro" id="IPR039421">
    <property type="entry name" value="Type_1_exporter"/>
</dbReference>
<dbReference type="AlphaFoldDB" id="A0A176QC19"/>
<comment type="caution">
    <text evidence="13">The sequence shown here is derived from an EMBL/GenBank/DDBJ whole genome shotgun (WGS) entry which is preliminary data.</text>
</comment>
<dbReference type="InterPro" id="IPR036640">
    <property type="entry name" value="ABC1_TM_sf"/>
</dbReference>
<dbReference type="CDD" id="cd07346">
    <property type="entry name" value="ABC_6TM_exporters"/>
    <property type="match status" value="1"/>
</dbReference>
<dbReference type="Pfam" id="PF00005">
    <property type="entry name" value="ABC_tran"/>
    <property type="match status" value="1"/>
</dbReference>
<keyword evidence="14" id="KW-1185">Reference proteome</keyword>
<dbReference type="EMBL" id="LQZG01000003">
    <property type="protein sequence ID" value="OAB87184.1"/>
    <property type="molecule type" value="Genomic_DNA"/>
</dbReference>
<dbReference type="InterPro" id="IPR027417">
    <property type="entry name" value="P-loop_NTPase"/>
</dbReference>
<dbReference type="GO" id="GO:0005524">
    <property type="term" value="F:ATP binding"/>
    <property type="evidence" value="ECO:0007669"/>
    <property type="project" value="UniProtKB-KW"/>
</dbReference>
<keyword evidence="5 10" id="KW-0812">Transmembrane</keyword>
<keyword evidence="7 13" id="KW-0067">ATP-binding</keyword>
<dbReference type="PROSITE" id="PS50893">
    <property type="entry name" value="ABC_TRANSPORTER_2"/>
    <property type="match status" value="1"/>
</dbReference>
<dbReference type="Proteomes" id="UP000076976">
    <property type="component" value="Unassembled WGS sequence"/>
</dbReference>
<dbReference type="STRING" id="262209.AWH69_12600"/>
<protein>
    <submittedName>
        <fullName evidence="13">Multidrug ABC transporter ATP-binding protein</fullName>
    </submittedName>
</protein>
<evidence type="ECO:0000256" key="6">
    <source>
        <dbReference type="ARBA" id="ARBA00022741"/>
    </source>
</evidence>
<dbReference type="SUPFAM" id="SSF90123">
    <property type="entry name" value="ABC transporter transmembrane region"/>
    <property type="match status" value="1"/>
</dbReference>
<dbReference type="InterPro" id="IPR003593">
    <property type="entry name" value="AAA+_ATPase"/>
</dbReference>
<dbReference type="SUPFAM" id="SSF52540">
    <property type="entry name" value="P-loop containing nucleoside triphosphate hydrolases"/>
    <property type="match status" value="1"/>
</dbReference>
<dbReference type="PROSITE" id="PS00211">
    <property type="entry name" value="ABC_TRANSPORTER_1"/>
    <property type="match status" value="1"/>
</dbReference>
<evidence type="ECO:0000256" key="8">
    <source>
        <dbReference type="ARBA" id="ARBA00022989"/>
    </source>
</evidence>
<feature type="domain" description="ABC transporter" evidence="11">
    <location>
        <begin position="362"/>
        <end position="596"/>
    </location>
</feature>
<dbReference type="PROSITE" id="PS50929">
    <property type="entry name" value="ABC_TM1F"/>
    <property type="match status" value="1"/>
</dbReference>